<dbReference type="SUPFAM" id="SSF56784">
    <property type="entry name" value="HAD-like"/>
    <property type="match status" value="1"/>
</dbReference>
<dbReference type="EMBL" id="BIXY01000095">
    <property type="protein sequence ID" value="GCF11128.1"/>
    <property type="molecule type" value="Genomic_DNA"/>
</dbReference>
<dbReference type="InterPro" id="IPR051400">
    <property type="entry name" value="HAD-like_hydrolase"/>
</dbReference>
<dbReference type="InterPro" id="IPR041492">
    <property type="entry name" value="HAD_2"/>
</dbReference>
<evidence type="ECO:0000256" key="4">
    <source>
        <dbReference type="ARBA" id="ARBA00022842"/>
    </source>
</evidence>
<dbReference type="NCBIfam" id="TIGR01549">
    <property type="entry name" value="HAD-SF-IA-v1"/>
    <property type="match status" value="1"/>
</dbReference>
<keyword evidence="3" id="KW-0378">Hydrolase</keyword>
<sequence>MPFQTTAILFDLDDTLHYRYKAFANWARAFARTYYPTPDQQDTLEEMIQYLISIDDRGNTPRDEYFQRAQERYPVIKGEIANFISNYKQAVIGYVVLEDEIRVLLQALQTARIPLGIITNGASDQQRRKIDVLGFEAYTNCIFVSEEFGVRKPDPTIFLAAAKQLEIAPEKILFVGDNPECDIWGAHQVGMKTVWIEHASHHWPPEIPAGIANSTVHSFAELLPLIGISPAQEHGVLAVSDH</sequence>
<dbReference type="NCBIfam" id="TIGR01509">
    <property type="entry name" value="HAD-SF-IA-v3"/>
    <property type="match status" value="1"/>
</dbReference>
<dbReference type="Gene3D" id="1.20.120.710">
    <property type="entry name" value="Haloacid dehalogenase hydrolase-like domain"/>
    <property type="match status" value="1"/>
</dbReference>
<dbReference type="Gene3D" id="3.40.50.1000">
    <property type="entry name" value="HAD superfamily/HAD-like"/>
    <property type="match status" value="1"/>
</dbReference>
<keyword evidence="6" id="KW-1185">Reference proteome</keyword>
<dbReference type="PANTHER" id="PTHR46470">
    <property type="entry name" value="N-ACYLNEURAMINATE-9-PHOSPHATASE"/>
    <property type="match status" value="1"/>
</dbReference>
<dbReference type="GO" id="GO:0046872">
    <property type="term" value="F:metal ion binding"/>
    <property type="evidence" value="ECO:0007669"/>
    <property type="project" value="UniProtKB-KW"/>
</dbReference>
<dbReference type="Pfam" id="PF13419">
    <property type="entry name" value="HAD_2"/>
    <property type="match status" value="1"/>
</dbReference>
<reference evidence="5 6" key="1">
    <citation type="submission" date="2019-01" db="EMBL/GenBank/DDBJ databases">
        <title>Draft genome sequence of Dictyobacter sp. Uno17.</title>
        <authorList>
            <person name="Wang C.M."/>
            <person name="Zheng Y."/>
            <person name="Sakai Y."/>
            <person name="Abe K."/>
            <person name="Yokota A."/>
            <person name="Yabe S."/>
        </authorList>
    </citation>
    <scope>NUCLEOTIDE SEQUENCE [LARGE SCALE GENOMIC DNA]</scope>
    <source>
        <strain evidence="5 6">Uno17</strain>
    </source>
</reference>
<evidence type="ECO:0000256" key="3">
    <source>
        <dbReference type="ARBA" id="ARBA00022801"/>
    </source>
</evidence>
<dbReference type="PANTHER" id="PTHR46470:SF2">
    <property type="entry name" value="GLYCERALDEHYDE 3-PHOSPHATE PHOSPHATASE"/>
    <property type="match status" value="1"/>
</dbReference>
<comment type="cofactor">
    <cofactor evidence="1">
        <name>Mg(2+)</name>
        <dbReference type="ChEBI" id="CHEBI:18420"/>
    </cofactor>
</comment>
<evidence type="ECO:0000256" key="1">
    <source>
        <dbReference type="ARBA" id="ARBA00001946"/>
    </source>
</evidence>
<dbReference type="InterPro" id="IPR006439">
    <property type="entry name" value="HAD-SF_hydro_IA"/>
</dbReference>
<dbReference type="GO" id="GO:0016791">
    <property type="term" value="F:phosphatase activity"/>
    <property type="evidence" value="ECO:0007669"/>
    <property type="project" value="TreeGrafter"/>
</dbReference>
<dbReference type="SFLD" id="SFLDS00003">
    <property type="entry name" value="Haloacid_Dehalogenase"/>
    <property type="match status" value="1"/>
</dbReference>
<dbReference type="GO" id="GO:0044281">
    <property type="term" value="P:small molecule metabolic process"/>
    <property type="evidence" value="ECO:0007669"/>
    <property type="project" value="UniProtKB-ARBA"/>
</dbReference>
<dbReference type="Proteomes" id="UP000322530">
    <property type="component" value="Unassembled WGS sequence"/>
</dbReference>
<gene>
    <name evidence="5" type="ORF">KDI_46920</name>
</gene>
<proteinExistence type="predicted"/>
<comment type="caution">
    <text evidence="5">The sequence shown here is derived from an EMBL/GenBank/DDBJ whole genome shotgun (WGS) entry which is preliminary data.</text>
</comment>
<dbReference type="RefSeq" id="WP_172632385.1">
    <property type="nucleotide sequence ID" value="NZ_BIXY01000095.1"/>
</dbReference>
<evidence type="ECO:0000313" key="5">
    <source>
        <dbReference type="EMBL" id="GCF11128.1"/>
    </source>
</evidence>
<name>A0A5A5TIT8_9CHLR</name>
<keyword evidence="2" id="KW-0479">Metal-binding</keyword>
<evidence type="ECO:0000256" key="2">
    <source>
        <dbReference type="ARBA" id="ARBA00022723"/>
    </source>
</evidence>
<dbReference type="InterPro" id="IPR023214">
    <property type="entry name" value="HAD_sf"/>
</dbReference>
<dbReference type="AlphaFoldDB" id="A0A5A5TIT8"/>
<evidence type="ECO:0000313" key="6">
    <source>
        <dbReference type="Proteomes" id="UP000322530"/>
    </source>
</evidence>
<organism evidence="5 6">
    <name type="scientific">Dictyobacter arantiisoli</name>
    <dbReference type="NCBI Taxonomy" id="2014874"/>
    <lineage>
        <taxon>Bacteria</taxon>
        <taxon>Bacillati</taxon>
        <taxon>Chloroflexota</taxon>
        <taxon>Ktedonobacteria</taxon>
        <taxon>Ktedonobacterales</taxon>
        <taxon>Dictyobacteraceae</taxon>
        <taxon>Dictyobacter</taxon>
    </lineage>
</organism>
<keyword evidence="4" id="KW-0460">Magnesium</keyword>
<accession>A0A5A5TIT8</accession>
<dbReference type="InterPro" id="IPR036412">
    <property type="entry name" value="HAD-like_sf"/>
</dbReference>
<protein>
    <submittedName>
        <fullName evidence="5">Haloacid dehalogenase</fullName>
    </submittedName>
</protein>
<dbReference type="SFLD" id="SFLDG01129">
    <property type="entry name" value="C1.5:_HAD__Beta-PGM__Phosphata"/>
    <property type="match status" value="1"/>
</dbReference>